<evidence type="ECO:0000313" key="2">
    <source>
        <dbReference type="Proteomes" id="UP000029781"/>
    </source>
</evidence>
<protein>
    <submittedName>
        <fullName evidence="1">Uncharacterized protein</fullName>
    </submittedName>
</protein>
<organism evidence="1 2">
    <name type="scientific">Cafeteria roenbergensis virus (strain BV-PW1)</name>
    <name type="common">CroV</name>
    <dbReference type="NCBI Taxonomy" id="693272"/>
    <lineage>
        <taxon>Viruses</taxon>
        <taxon>Varidnaviria</taxon>
        <taxon>Bamfordvirae</taxon>
        <taxon>Nucleocytoviricota</taxon>
        <taxon>Megaviricetes</taxon>
        <taxon>Imitervirales</taxon>
        <taxon>Mimiviridae</taxon>
        <taxon>Aliimimivirinae</taxon>
        <taxon>Rheavirus</taxon>
        <taxon>Rheavirus sinusmexicani</taxon>
    </lineage>
</organism>
<proteinExistence type="predicted"/>
<organismHost>
    <name type="scientific">Cafeteria roenbergensis</name>
    <name type="common">Marine flagellate</name>
    <dbReference type="NCBI Taxonomy" id="33653"/>
</organismHost>
<dbReference type="KEGG" id="vg:9887747"/>
<keyword evidence="2" id="KW-1185">Reference proteome</keyword>
<dbReference type="Proteomes" id="UP000029781">
    <property type="component" value="Segment"/>
</dbReference>
<dbReference type="EMBL" id="GU244497">
    <property type="protein sequence ID" value="ADO67378.1"/>
    <property type="molecule type" value="Genomic_DNA"/>
</dbReference>
<dbReference type="RefSeq" id="YP_003969977.1">
    <property type="nucleotide sequence ID" value="NC_014637.1"/>
</dbReference>
<accession>E3T5B5</accession>
<reference evidence="1 2" key="1">
    <citation type="journal article" date="2010" name="Proc. Natl. Acad. Sci. U.S.A.">
        <title>Giant virus with a remarkable complement of genes infects marine zooplankton.</title>
        <authorList>
            <person name="Fischer M.G."/>
            <person name="Allen M.J."/>
            <person name="Wilson W.H."/>
            <person name="Suttle C.A."/>
        </authorList>
    </citation>
    <scope>NUCLEOTIDE SEQUENCE [LARGE SCALE GENOMIC DNA]</scope>
    <source>
        <strain evidence="1 2">BV-PW1</strain>
    </source>
</reference>
<gene>
    <name evidence="1" type="ORF">crov344</name>
</gene>
<evidence type="ECO:0000313" key="1">
    <source>
        <dbReference type="EMBL" id="ADO67378.1"/>
    </source>
</evidence>
<sequence length="209" mass="24672">MIIKGNPTEFKDKSILHPLIRNQTQFTILNYRLQCCYGKNIPIKFLNKIIFVNKNSFIQNNIKIGHEIRKEVMLHLDNNINIITIGGESYNYLFFVSSGIFYTNSKLLLDDFNYNKIFYNNSLKGSLIDYNKSTLKYNTDTCVINLSKLNVNLIKNINNSKINKIIIINCHHKDFWKKLKYFTNFKLKSRKIFIDEKIGYFISVNIFTQ</sequence>
<name>E3T5B5_CROVB</name>
<dbReference type="GeneID" id="9887747"/>